<dbReference type="PANTHER" id="PTHR23318">
    <property type="entry name" value="ATP SYNTHASE GAMMA-RELATED"/>
    <property type="match status" value="1"/>
</dbReference>
<evidence type="ECO:0000313" key="2">
    <source>
        <dbReference type="EMBL" id="AQK84381.1"/>
    </source>
</evidence>
<accession>A0A1D6LZ65</accession>
<feature type="domain" description="PP4R3 EVH1-like" evidence="1">
    <location>
        <begin position="30"/>
        <end position="129"/>
    </location>
</feature>
<name>A0A1D6LZ65_MAIZE</name>
<dbReference type="Pfam" id="PF22972">
    <property type="entry name" value="EVH1_PP4R3"/>
    <property type="match status" value="1"/>
</dbReference>
<evidence type="ECO:0000313" key="3">
    <source>
        <dbReference type="EMBL" id="AQK84382.1"/>
    </source>
</evidence>
<protein>
    <submittedName>
        <fullName evidence="3">Binding</fullName>
    </submittedName>
</protein>
<dbReference type="Gene3D" id="2.30.29.30">
    <property type="entry name" value="Pleckstrin-homology domain (PH domain)/Phosphotyrosine-binding domain (PTB)"/>
    <property type="match status" value="1"/>
</dbReference>
<dbReference type="GO" id="GO:0019888">
    <property type="term" value="F:protein phosphatase regulator activity"/>
    <property type="evidence" value="ECO:0007669"/>
    <property type="project" value="InterPro"/>
</dbReference>
<reference evidence="3" key="1">
    <citation type="submission" date="2015-12" db="EMBL/GenBank/DDBJ databases">
        <title>Update maize B73 reference genome by single molecule sequencing technologies.</title>
        <authorList>
            <consortium name="Maize Genome Sequencing Project"/>
            <person name="Ware D."/>
        </authorList>
    </citation>
    <scope>NUCLEOTIDE SEQUENCE</scope>
    <source>
        <tissue evidence="3">Seedling</tissue>
    </source>
</reference>
<dbReference type="AlphaFoldDB" id="A0A1D6LZ65"/>
<gene>
    <name evidence="2" type="ORF">ZEAMMB73_Zm00001d037579</name>
    <name evidence="3" type="ORF">ZEAMMB73_Zm00001d037580</name>
</gene>
<dbReference type="InterPro" id="IPR051137">
    <property type="entry name" value="PP4R3-like"/>
</dbReference>
<dbReference type="InterPro" id="IPR011993">
    <property type="entry name" value="PH-like_dom_sf"/>
</dbReference>
<dbReference type="InterPro" id="IPR055236">
    <property type="entry name" value="EVH1_PP4R3"/>
</dbReference>
<dbReference type="SUPFAM" id="SSF50729">
    <property type="entry name" value="PH domain-like"/>
    <property type="match status" value="1"/>
</dbReference>
<dbReference type="ExpressionAtlas" id="A0A1D6LZ65">
    <property type="expression patterns" value="baseline"/>
</dbReference>
<sequence>MSKDGAALGLVMMAGGDASGSDPEVHANMQRVKVYRLTNDGQWDDQGTGHITIDYIEGSREIALAVVDEVDNDTLLLHHLTSDNIYKRQEQTLISLKDPEKALDLLLSFQEAKGCLHIWQSLTSLQQKLQSGDPGCEFAKHTVYFFNLLFPSVLFFFQVFPCPTFELLEVSSGSL</sequence>
<dbReference type="EMBL" id="CM000782">
    <property type="protein sequence ID" value="AQK84382.1"/>
    <property type="molecule type" value="Genomic_DNA"/>
</dbReference>
<evidence type="ECO:0000259" key="1">
    <source>
        <dbReference type="Pfam" id="PF22972"/>
    </source>
</evidence>
<dbReference type="PANTHER" id="PTHR23318:SF20">
    <property type="entry name" value="SERINE_THREONINE-PROTEIN PHOSPHATASE 4 REGULATORY SUBUNIT 3-LIKE CENTRAL DOMAIN-CONTAINING PROTEIN"/>
    <property type="match status" value="1"/>
</dbReference>
<dbReference type="EMBL" id="CM000782">
    <property type="protein sequence ID" value="AQK84381.1"/>
    <property type="molecule type" value="Genomic_DNA"/>
</dbReference>
<organism evidence="3">
    <name type="scientific">Zea mays</name>
    <name type="common">Maize</name>
    <dbReference type="NCBI Taxonomy" id="4577"/>
    <lineage>
        <taxon>Eukaryota</taxon>
        <taxon>Viridiplantae</taxon>
        <taxon>Streptophyta</taxon>
        <taxon>Embryophyta</taxon>
        <taxon>Tracheophyta</taxon>
        <taxon>Spermatophyta</taxon>
        <taxon>Magnoliopsida</taxon>
        <taxon>Liliopsida</taxon>
        <taxon>Poales</taxon>
        <taxon>Poaceae</taxon>
        <taxon>PACMAD clade</taxon>
        <taxon>Panicoideae</taxon>
        <taxon>Andropogonodae</taxon>
        <taxon>Andropogoneae</taxon>
        <taxon>Tripsacinae</taxon>
        <taxon>Zea</taxon>
    </lineage>
</organism>
<proteinExistence type="predicted"/>